<dbReference type="Gene3D" id="2.150.10.10">
    <property type="entry name" value="Serralysin-like metalloprotease, C-terminal"/>
    <property type="match status" value="1"/>
</dbReference>
<dbReference type="SUPFAM" id="SSF55486">
    <property type="entry name" value="Metalloproteases ('zincins'), catalytic domain"/>
    <property type="match status" value="1"/>
</dbReference>
<evidence type="ECO:0000259" key="2">
    <source>
        <dbReference type="SMART" id="SM00235"/>
    </source>
</evidence>
<dbReference type="InterPro" id="IPR011049">
    <property type="entry name" value="Serralysin-like_metalloprot_C"/>
</dbReference>
<sequence>MPTANGLHPSGFQLESLGAVPTSIEAEPLRLLWQHQMSGSLVRWQVDAAGQVPDWETVVTPQPSADWQLAATGDFDHDGRADHLWRQRQTGENQLWLATQQQQNWTTVADTQWRVAGVADFNHDRQLDVVWRHQSNGDNCIWLMDGARIASHVEIRAVPDTQWKIGSIVDFNQDGAPDLLWRHQRSGDNALWLMHGTDVIDNPALPQLQDTEWHMTGAADVNHDGATDLLWWHERLGLNVAWLMQGYELQSLLALKTVPDRAWRMVGVEPTNAAMNALLRPLQLPIAQAQESVAATSSPPTVLDLASVPPLSQFEAAAPELLPPDFDRGIASLTVDVGTGLDPRYQIGQPLPVTVELQHRIETSDRVKLAFFLSEDATVSRRDQFLGATTFDVAPTLTGRSVWQQSLELPAVDDALWQRRITAPDQIVYLGVVVDGLYPDNEDDVTNNALSVPIKFSIPQLNRYEFTYHYGVPEVAGQETASTSVSTPNNITSLDADQSGVIADHYQGRVIAYAGTYEVGQWVDVRVDQTQAQTNGQYQITAVQPYMGAESAGWVEVTTYFDHETQTRYQPQAANGRDYLGSESGYIHPRHYNQDQFGQDFYEADVWLTPPPTPQLGIAPRTSDTTIQSLVNPFDYYWDTRPSNGVITYSFYQSTDLPYPGGETVAPVSDAIKRNVRQILAQLEQTIAVEFVEVAETAENVGVIRYMLSDGEGIPFYAYTYYPGRTIGSDVHLNQQFADPVAAGFGSAPGSYGYRTLLHETLHALGLKHPGRYDAASGDVSPPYLEPAVDNTTNTVMTYNVAGFNPITPMSYDLLALQYLYGTPSTTTADTTYRFSTLTHYQVGTMQFGDTAQSTKQAIWDGDGTDTLDFSGLAIARDNWFDLRPGGIITAQAAYNAQIYRDQSTNEQFTTSEYGVVLSESTLIENFVNSVGNDFVIANVAANQFYGYRLGQRVGNDVIWRSNQVDQLWLQDYSLEDLKVSLSGDNLLLRLANDGTIRVLDYLQQPMDIRIDGVSYRYDLETAWTQPNQVVSAI</sequence>
<dbReference type="RefSeq" id="WP_264326092.1">
    <property type="nucleotide sequence ID" value="NZ_JADEXQ010000057.1"/>
</dbReference>
<dbReference type="SMART" id="SM00235">
    <property type="entry name" value="ZnMc"/>
    <property type="match status" value="1"/>
</dbReference>
<accession>A0A928Z5A3</accession>
<dbReference type="Gene3D" id="3.40.390.10">
    <property type="entry name" value="Collagenase (Catalytic Domain)"/>
    <property type="match status" value="1"/>
</dbReference>
<dbReference type="Gene3D" id="2.130.10.130">
    <property type="entry name" value="Integrin alpha, N-terminal"/>
    <property type="match status" value="1"/>
</dbReference>
<dbReference type="GO" id="GO:0006508">
    <property type="term" value="P:proteolysis"/>
    <property type="evidence" value="ECO:0007669"/>
    <property type="project" value="InterPro"/>
</dbReference>
<dbReference type="GO" id="GO:0008237">
    <property type="term" value="F:metallopeptidase activity"/>
    <property type="evidence" value="ECO:0007669"/>
    <property type="project" value="InterPro"/>
</dbReference>
<protein>
    <recommendedName>
        <fullName evidence="2">Peptidase metallopeptidase domain-containing protein</fullName>
    </recommendedName>
</protein>
<evidence type="ECO:0000313" key="4">
    <source>
        <dbReference type="Proteomes" id="UP000625316"/>
    </source>
</evidence>
<dbReference type="InterPro" id="IPR034033">
    <property type="entry name" value="Serralysin-like"/>
</dbReference>
<reference evidence="3" key="1">
    <citation type="submission" date="2020-10" db="EMBL/GenBank/DDBJ databases">
        <authorList>
            <person name="Castelo-Branco R."/>
            <person name="Eusebio N."/>
            <person name="Adriana R."/>
            <person name="Vieira A."/>
            <person name="Brugerolle De Fraissinette N."/>
            <person name="Rezende De Castro R."/>
            <person name="Schneider M.P."/>
            <person name="Vasconcelos V."/>
            <person name="Leao P.N."/>
        </authorList>
    </citation>
    <scope>NUCLEOTIDE SEQUENCE</scope>
    <source>
        <strain evidence="3">LEGE 11480</strain>
    </source>
</reference>
<dbReference type="EMBL" id="JADEXQ010000057">
    <property type="protein sequence ID" value="MBE9031263.1"/>
    <property type="molecule type" value="Genomic_DNA"/>
</dbReference>
<dbReference type="AlphaFoldDB" id="A0A928Z5A3"/>
<dbReference type="InterPro" id="IPR013517">
    <property type="entry name" value="FG-GAP"/>
</dbReference>
<evidence type="ECO:0000256" key="1">
    <source>
        <dbReference type="ARBA" id="ARBA00022729"/>
    </source>
</evidence>
<comment type="caution">
    <text evidence="3">The sequence shown here is derived from an EMBL/GenBank/DDBJ whole genome shotgun (WGS) entry which is preliminary data.</text>
</comment>
<dbReference type="InterPro" id="IPR024079">
    <property type="entry name" value="MetalloPept_cat_dom_sf"/>
</dbReference>
<evidence type="ECO:0000313" key="3">
    <source>
        <dbReference type="EMBL" id="MBE9031263.1"/>
    </source>
</evidence>
<dbReference type="Proteomes" id="UP000625316">
    <property type="component" value="Unassembled WGS sequence"/>
</dbReference>
<keyword evidence="4" id="KW-1185">Reference proteome</keyword>
<dbReference type="CDD" id="cd04277">
    <property type="entry name" value="ZnMc_serralysin_like"/>
    <property type="match status" value="1"/>
</dbReference>
<gene>
    <name evidence="3" type="ORF">IQ266_16130</name>
</gene>
<keyword evidence="1" id="KW-0732">Signal</keyword>
<dbReference type="SUPFAM" id="SSF69318">
    <property type="entry name" value="Integrin alpha N-terminal domain"/>
    <property type="match status" value="1"/>
</dbReference>
<dbReference type="GO" id="GO:0008270">
    <property type="term" value="F:zinc ion binding"/>
    <property type="evidence" value="ECO:0007669"/>
    <property type="project" value="InterPro"/>
</dbReference>
<dbReference type="InterPro" id="IPR028994">
    <property type="entry name" value="Integrin_alpha_N"/>
</dbReference>
<name>A0A928Z5A3_9CYAN</name>
<dbReference type="InterPro" id="IPR006026">
    <property type="entry name" value="Peptidase_Metallo"/>
</dbReference>
<proteinExistence type="predicted"/>
<feature type="domain" description="Peptidase metallopeptidase" evidence="2">
    <location>
        <begin position="638"/>
        <end position="823"/>
    </location>
</feature>
<dbReference type="Pfam" id="PF13517">
    <property type="entry name" value="FG-GAP_3"/>
    <property type="match status" value="1"/>
</dbReference>
<organism evidence="3 4">
    <name type="scientific">Romeriopsis navalis LEGE 11480</name>
    <dbReference type="NCBI Taxonomy" id="2777977"/>
    <lineage>
        <taxon>Bacteria</taxon>
        <taxon>Bacillati</taxon>
        <taxon>Cyanobacteriota</taxon>
        <taxon>Cyanophyceae</taxon>
        <taxon>Leptolyngbyales</taxon>
        <taxon>Leptolyngbyaceae</taxon>
        <taxon>Romeriopsis</taxon>
        <taxon>Romeriopsis navalis</taxon>
    </lineage>
</organism>
<dbReference type="PANTHER" id="PTHR46580:SF2">
    <property type="entry name" value="MAM DOMAIN-CONTAINING PROTEIN"/>
    <property type="match status" value="1"/>
</dbReference>
<dbReference type="PANTHER" id="PTHR46580">
    <property type="entry name" value="SENSOR KINASE-RELATED"/>
    <property type="match status" value="1"/>
</dbReference>